<dbReference type="EC" id="3.1.3.18" evidence="4"/>
<dbReference type="PRINTS" id="PR00413">
    <property type="entry name" value="HADHALOGNASE"/>
</dbReference>
<organism evidence="5 6">
    <name type="scientific">Faunimonas pinastri</name>
    <dbReference type="NCBI Taxonomy" id="1855383"/>
    <lineage>
        <taxon>Bacteria</taxon>
        <taxon>Pseudomonadati</taxon>
        <taxon>Pseudomonadota</taxon>
        <taxon>Alphaproteobacteria</taxon>
        <taxon>Hyphomicrobiales</taxon>
        <taxon>Afifellaceae</taxon>
        <taxon>Faunimonas</taxon>
    </lineage>
</organism>
<dbReference type="SFLD" id="SFLDS00003">
    <property type="entry name" value="Haloacid_Dehalogenase"/>
    <property type="match status" value="1"/>
</dbReference>
<dbReference type="Proteomes" id="UP000199647">
    <property type="component" value="Unassembled WGS sequence"/>
</dbReference>
<evidence type="ECO:0000256" key="2">
    <source>
        <dbReference type="ARBA" id="ARBA00004818"/>
    </source>
</evidence>
<dbReference type="STRING" id="1855383.SAMN05216548_106136"/>
<dbReference type="InterPro" id="IPR023198">
    <property type="entry name" value="PGP-like_dom2"/>
</dbReference>
<evidence type="ECO:0000256" key="4">
    <source>
        <dbReference type="ARBA" id="ARBA00013078"/>
    </source>
</evidence>
<accession>A0A1H9HRS5</accession>
<dbReference type="GO" id="GO:0006281">
    <property type="term" value="P:DNA repair"/>
    <property type="evidence" value="ECO:0007669"/>
    <property type="project" value="TreeGrafter"/>
</dbReference>
<reference evidence="5 6" key="1">
    <citation type="submission" date="2016-10" db="EMBL/GenBank/DDBJ databases">
        <authorList>
            <person name="de Groot N.N."/>
        </authorList>
    </citation>
    <scope>NUCLEOTIDE SEQUENCE [LARGE SCALE GENOMIC DNA]</scope>
    <source>
        <strain evidence="5 6">A52C2</strain>
    </source>
</reference>
<proteinExistence type="inferred from homology"/>
<protein>
    <recommendedName>
        <fullName evidence="4">phosphoglycolate phosphatase</fullName>
        <ecNumber evidence="4">3.1.3.18</ecNumber>
    </recommendedName>
</protein>
<sequence>MSHFDVFLFDYDGTLAATRNAVVECLSRTLGERGFVASPAEIAAVVASGVPLEGAFAALLPEEARTDADECVRRYREHYPEVDRERSGLFDGAAETLAALRAAGGRIVVLSNKGRVAIEAALERFGLQDTVDAVLAADPGAPVKPDPAVFARRVSPLFRDLPSQAFVMVGDTSADIGFAQAAGIASCWARYGYGDGAACLAMKPDFIIGALPEMLSLQAPASRDALPDRRTP</sequence>
<dbReference type="GO" id="GO:0008967">
    <property type="term" value="F:phosphoglycolate phosphatase activity"/>
    <property type="evidence" value="ECO:0007669"/>
    <property type="project" value="UniProtKB-EC"/>
</dbReference>
<dbReference type="PANTHER" id="PTHR43434">
    <property type="entry name" value="PHOSPHOGLYCOLATE PHOSPHATASE"/>
    <property type="match status" value="1"/>
</dbReference>
<dbReference type="Gene3D" id="3.40.50.1000">
    <property type="entry name" value="HAD superfamily/HAD-like"/>
    <property type="match status" value="1"/>
</dbReference>
<comment type="similarity">
    <text evidence="3">Belongs to the HAD-like hydrolase superfamily. CbbY/CbbZ/Gph/YieH family.</text>
</comment>
<dbReference type="InterPro" id="IPR050155">
    <property type="entry name" value="HAD-like_hydrolase_sf"/>
</dbReference>
<dbReference type="OrthoDB" id="9793014at2"/>
<keyword evidence="6" id="KW-1185">Reference proteome</keyword>
<evidence type="ECO:0000313" key="5">
    <source>
        <dbReference type="EMBL" id="SEQ64958.1"/>
    </source>
</evidence>
<name>A0A1H9HRS5_9HYPH</name>
<dbReference type="EMBL" id="FOFG01000006">
    <property type="protein sequence ID" value="SEQ64958.1"/>
    <property type="molecule type" value="Genomic_DNA"/>
</dbReference>
<dbReference type="InterPro" id="IPR023214">
    <property type="entry name" value="HAD_sf"/>
</dbReference>
<evidence type="ECO:0000256" key="1">
    <source>
        <dbReference type="ARBA" id="ARBA00000830"/>
    </source>
</evidence>
<evidence type="ECO:0000313" key="6">
    <source>
        <dbReference type="Proteomes" id="UP000199647"/>
    </source>
</evidence>
<dbReference type="Pfam" id="PF13419">
    <property type="entry name" value="HAD_2"/>
    <property type="match status" value="1"/>
</dbReference>
<comment type="catalytic activity">
    <reaction evidence="1">
        <text>2-phosphoglycolate + H2O = glycolate + phosphate</text>
        <dbReference type="Rhea" id="RHEA:14369"/>
        <dbReference type="ChEBI" id="CHEBI:15377"/>
        <dbReference type="ChEBI" id="CHEBI:29805"/>
        <dbReference type="ChEBI" id="CHEBI:43474"/>
        <dbReference type="ChEBI" id="CHEBI:58033"/>
        <dbReference type="EC" id="3.1.3.18"/>
    </reaction>
</comment>
<dbReference type="SFLD" id="SFLDG01129">
    <property type="entry name" value="C1.5:_HAD__Beta-PGM__Phosphata"/>
    <property type="match status" value="1"/>
</dbReference>
<dbReference type="AlphaFoldDB" id="A0A1H9HRS5"/>
<dbReference type="InterPro" id="IPR041492">
    <property type="entry name" value="HAD_2"/>
</dbReference>
<gene>
    <name evidence="5" type="ORF">SAMN05216548_106136</name>
</gene>
<dbReference type="SUPFAM" id="SSF56784">
    <property type="entry name" value="HAD-like"/>
    <property type="match status" value="1"/>
</dbReference>
<dbReference type="PANTHER" id="PTHR43434:SF1">
    <property type="entry name" value="PHOSPHOGLYCOLATE PHOSPHATASE"/>
    <property type="match status" value="1"/>
</dbReference>
<comment type="pathway">
    <text evidence="2">Organic acid metabolism; glycolate biosynthesis; glycolate from 2-phosphoglycolate: step 1/1.</text>
</comment>
<dbReference type="InterPro" id="IPR036412">
    <property type="entry name" value="HAD-like_sf"/>
</dbReference>
<evidence type="ECO:0000256" key="3">
    <source>
        <dbReference type="ARBA" id="ARBA00006171"/>
    </source>
</evidence>
<dbReference type="RefSeq" id="WP_092496491.1">
    <property type="nucleotide sequence ID" value="NZ_FOFG01000006.1"/>
</dbReference>
<dbReference type="InterPro" id="IPR006439">
    <property type="entry name" value="HAD-SF_hydro_IA"/>
</dbReference>
<dbReference type="Gene3D" id="1.10.150.240">
    <property type="entry name" value="Putative phosphatase, domain 2"/>
    <property type="match status" value="1"/>
</dbReference>